<evidence type="ECO:0000313" key="2">
    <source>
        <dbReference type="EnsemblMetazoa" id="CLYHEMP020636.1"/>
    </source>
</evidence>
<dbReference type="EnsemblMetazoa" id="CLYHEMT020636.1">
    <property type="protein sequence ID" value="CLYHEMP020636.1"/>
    <property type="gene ID" value="CLYHEMG020636"/>
</dbReference>
<evidence type="ECO:0000256" key="1">
    <source>
        <dbReference type="SAM" id="MobiDB-lite"/>
    </source>
</evidence>
<proteinExistence type="predicted"/>
<protein>
    <submittedName>
        <fullName evidence="2">Uncharacterized protein</fullName>
    </submittedName>
</protein>
<feature type="region of interest" description="Disordered" evidence="1">
    <location>
        <begin position="56"/>
        <end position="93"/>
    </location>
</feature>
<dbReference type="Proteomes" id="UP000594262">
    <property type="component" value="Unplaced"/>
</dbReference>
<name>A0A7M6DPN3_9CNID</name>
<organism evidence="2 3">
    <name type="scientific">Clytia hemisphaerica</name>
    <dbReference type="NCBI Taxonomy" id="252671"/>
    <lineage>
        <taxon>Eukaryota</taxon>
        <taxon>Metazoa</taxon>
        <taxon>Cnidaria</taxon>
        <taxon>Hydrozoa</taxon>
        <taxon>Hydroidolina</taxon>
        <taxon>Leptothecata</taxon>
        <taxon>Obeliida</taxon>
        <taxon>Clytiidae</taxon>
        <taxon>Clytia</taxon>
    </lineage>
</organism>
<evidence type="ECO:0000313" key="3">
    <source>
        <dbReference type="Proteomes" id="UP000594262"/>
    </source>
</evidence>
<feature type="compositionally biased region" description="Polar residues" evidence="1">
    <location>
        <begin position="79"/>
        <end position="89"/>
    </location>
</feature>
<sequence>YQTHIHIFHIQWANTRDRKNIIKEFTILTMSNKNTVYCTFLLLVFMSAQLSKGVPIESPTSNNIETSSPSNSDSTSNNIETVDASTGSTAEKETVKTTGAPIVMRDCIQQSLCTDADKAVKKCISCKNGGSDGYEFQEFWGLCFCYEKAPAIPQP</sequence>
<reference evidence="2" key="1">
    <citation type="submission" date="2021-01" db="UniProtKB">
        <authorList>
            <consortium name="EnsemblMetazoa"/>
        </authorList>
    </citation>
    <scope>IDENTIFICATION</scope>
</reference>
<accession>A0A7M6DPN3</accession>
<keyword evidence="3" id="KW-1185">Reference proteome</keyword>
<dbReference type="AlphaFoldDB" id="A0A7M6DPN3"/>
<feature type="compositionally biased region" description="Low complexity" evidence="1">
    <location>
        <begin position="66"/>
        <end position="78"/>
    </location>
</feature>